<accession>A0A1V0BGL3</accession>
<evidence type="ECO:0008006" key="3">
    <source>
        <dbReference type="Google" id="ProtNLM"/>
    </source>
</evidence>
<dbReference type="OrthoDB" id="1633523at2"/>
<dbReference type="KEGG" id="cke:B5M06_13295"/>
<reference evidence="1 2" key="1">
    <citation type="submission" date="2017-03" db="EMBL/GenBank/DDBJ databases">
        <title>Rapid Whole Genome Sequencing of Comamonas kerstersii Causing Continuous ambulatory Peritoneal Dialysis-Associated Peritonitis.</title>
        <authorList>
            <person name="Zheng B."/>
        </authorList>
    </citation>
    <scope>NUCLEOTIDE SEQUENCE [LARGE SCALE GENOMIC DNA]</scope>
    <source>
        <strain evidence="1 2">8943</strain>
    </source>
</reference>
<organism evidence="1 2">
    <name type="scientific">Comamonas kerstersii</name>
    <dbReference type="NCBI Taxonomy" id="225992"/>
    <lineage>
        <taxon>Bacteria</taxon>
        <taxon>Pseudomonadati</taxon>
        <taxon>Pseudomonadota</taxon>
        <taxon>Betaproteobacteria</taxon>
        <taxon>Burkholderiales</taxon>
        <taxon>Comamonadaceae</taxon>
        <taxon>Comamonas</taxon>
    </lineage>
</organism>
<gene>
    <name evidence="1" type="ORF">B5M06_13295</name>
</gene>
<dbReference type="RefSeq" id="WP_054065237.1">
    <property type="nucleotide sequence ID" value="NZ_CP020121.1"/>
</dbReference>
<dbReference type="GeneID" id="83040295"/>
<sequence>MPHQIGFVEAGGGKLAHQKMLEVVATFAAAHGWTVLRFDTTQAQHELLLKAPGLSGTEEIFVGMRTYDNANSDFYNLTAAGFTGHVPGAAFTAQPGVILSGVPAHNQRIDYWLTLNGQRLVLAMKVGTPVYESMYIGKMFPYARPSQYPYPMVVGGMLNGEATTRFSDTAHSCWVKGGSGRAVGSGTWNNMRMRFNDGTWKTPEAYPWCNAQLCGSTNKARDTDGVYPLTPVVLSDAASGIFGELDGVYHISGFNNAVENTVEIDGVTHVVMQDVARTGHIDYYAVRMDD</sequence>
<evidence type="ECO:0000313" key="2">
    <source>
        <dbReference type="Proteomes" id="UP000242792"/>
    </source>
</evidence>
<proteinExistence type="predicted"/>
<name>A0A1V0BGL3_9BURK</name>
<dbReference type="AlphaFoldDB" id="A0A1V0BGL3"/>
<evidence type="ECO:0000313" key="1">
    <source>
        <dbReference type="EMBL" id="AQZ99083.1"/>
    </source>
</evidence>
<dbReference type="Proteomes" id="UP000242792">
    <property type="component" value="Chromosome"/>
</dbReference>
<dbReference type="EMBL" id="CP020121">
    <property type="protein sequence ID" value="AQZ99083.1"/>
    <property type="molecule type" value="Genomic_DNA"/>
</dbReference>
<protein>
    <recommendedName>
        <fullName evidence="3">Virion structural protein</fullName>
    </recommendedName>
</protein>